<keyword evidence="2" id="KW-1185">Reference proteome</keyword>
<evidence type="ECO:0000313" key="2">
    <source>
        <dbReference type="Proteomes" id="UP001596087"/>
    </source>
</evidence>
<comment type="caution">
    <text evidence="1">The sequence shown here is derived from an EMBL/GenBank/DDBJ whole genome shotgun (WGS) entry which is preliminary data.</text>
</comment>
<dbReference type="Pfam" id="PF14390">
    <property type="entry name" value="DUF4420"/>
    <property type="match status" value="1"/>
</dbReference>
<dbReference type="InterPro" id="IPR025534">
    <property type="entry name" value="DUF4420"/>
</dbReference>
<proteinExistence type="predicted"/>
<name>A0ABW0BLF7_9ACTN</name>
<organism evidence="1 2">
    <name type="scientific">Nocardioides taihuensis</name>
    <dbReference type="NCBI Taxonomy" id="1835606"/>
    <lineage>
        <taxon>Bacteria</taxon>
        <taxon>Bacillati</taxon>
        <taxon>Actinomycetota</taxon>
        <taxon>Actinomycetes</taxon>
        <taxon>Propionibacteriales</taxon>
        <taxon>Nocardioidaceae</taxon>
        <taxon>Nocardioides</taxon>
    </lineage>
</organism>
<dbReference type="RefSeq" id="WP_378591267.1">
    <property type="nucleotide sequence ID" value="NZ_JBHSKD010000018.1"/>
</dbReference>
<evidence type="ECO:0000313" key="1">
    <source>
        <dbReference type="EMBL" id="MFC5177863.1"/>
    </source>
</evidence>
<dbReference type="Proteomes" id="UP001596087">
    <property type="component" value="Unassembled WGS sequence"/>
</dbReference>
<dbReference type="EMBL" id="JBHSKD010000018">
    <property type="protein sequence ID" value="MFC5177863.1"/>
    <property type="molecule type" value="Genomic_DNA"/>
</dbReference>
<accession>A0ABW0BLF7</accession>
<gene>
    <name evidence="1" type="ORF">ACFPGP_14365</name>
</gene>
<protein>
    <submittedName>
        <fullName evidence="1">PD-(D/E)XK motif protein</fullName>
    </submittedName>
</protein>
<reference evidence="2" key="1">
    <citation type="journal article" date="2019" name="Int. J. Syst. Evol. Microbiol.">
        <title>The Global Catalogue of Microorganisms (GCM) 10K type strain sequencing project: providing services to taxonomists for standard genome sequencing and annotation.</title>
        <authorList>
            <consortium name="The Broad Institute Genomics Platform"/>
            <consortium name="The Broad Institute Genome Sequencing Center for Infectious Disease"/>
            <person name="Wu L."/>
            <person name="Ma J."/>
        </authorList>
    </citation>
    <scope>NUCLEOTIDE SEQUENCE [LARGE SCALE GENOMIC DNA]</scope>
    <source>
        <strain evidence="2">DFY41</strain>
    </source>
</reference>
<sequence>MTTVAEHLALLRSGRLPEQDGQMLTREINVEVDAGVVMVALDSDGRSHLLVPMGRDPVIPDRASRGVAVDERKLTTASGATRFVDLACLERRLEGPFEQLLEDVAGRLRASGSQPNLTILQALEDWRALLRVALHGLSRDVLLGLIGELEVMTRMAAHHPRAAIDGWRGPLGSSHDFVLGGRSLEVKATSAVSASSVRISNLDQLDPSFVEQLHLAVVHLRESAEAPDLDERIDDLIGLGVPAAKLLTLLESAGYVRGMDLGMPTRYAVRSIRLWRVDDGFPGLHQGVVPPETLSAIENVEYDLLLPGLPSPLPQAEADAVLNSWGAPS</sequence>